<reference evidence="2 3" key="1">
    <citation type="submission" date="2019-06" db="EMBL/GenBank/DDBJ databases">
        <title>Draft genomes of female and male turbot (Scophthalmus maximus).</title>
        <authorList>
            <person name="Xu H."/>
            <person name="Xu X.-W."/>
            <person name="Shao C."/>
            <person name="Chen S."/>
        </authorList>
    </citation>
    <scope>NUCLEOTIDE SEQUENCE [LARGE SCALE GENOMIC DNA]</scope>
    <source>
        <strain evidence="2">Ysfricsl-2016a</strain>
        <tissue evidence="2">Blood</tissue>
    </source>
</reference>
<sequence length="268" mass="29394">MRKVDRSNTTSDSFMKSFTQNKSYKSQENLRDGVDSLVKTDELRMRVDEVRRSCALQDQTKERGSQWRNDTQTTNGADVKLKCFHEILSTFKVQVDVQGTFTKASTSGGVVGSYTASGAVVSYFKVVSDPGRRLMVRTYNLNIFRKYSKSTFKVLVDVQQTFTNVSASGGMVGSIMASDESHAVGGCSERLRMKSDDAPWDKGKQRKQADAAKCVFGHFEAVVVENWTVGLALEGDFSCDPGDAAVGTQSSGINVRLPVREITGSMSG</sequence>
<feature type="compositionally biased region" description="Polar residues" evidence="1">
    <location>
        <begin position="7"/>
        <end position="20"/>
    </location>
</feature>
<dbReference type="AlphaFoldDB" id="A0A6A4TQ89"/>
<evidence type="ECO:0000313" key="3">
    <source>
        <dbReference type="Proteomes" id="UP000438429"/>
    </source>
</evidence>
<gene>
    <name evidence="2" type="ORF">F2P81_002269</name>
</gene>
<dbReference type="Proteomes" id="UP000438429">
    <property type="component" value="Unassembled WGS sequence"/>
</dbReference>
<dbReference type="EMBL" id="VEVO01000002">
    <property type="protein sequence ID" value="KAF0045740.1"/>
    <property type="molecule type" value="Genomic_DNA"/>
</dbReference>
<proteinExistence type="predicted"/>
<evidence type="ECO:0000256" key="1">
    <source>
        <dbReference type="SAM" id="MobiDB-lite"/>
    </source>
</evidence>
<evidence type="ECO:0000313" key="2">
    <source>
        <dbReference type="EMBL" id="KAF0045740.1"/>
    </source>
</evidence>
<feature type="region of interest" description="Disordered" evidence="1">
    <location>
        <begin position="1"/>
        <end position="20"/>
    </location>
</feature>
<name>A0A6A4TQ89_SCOMX</name>
<protein>
    <submittedName>
        <fullName evidence="2">Uncharacterized protein</fullName>
    </submittedName>
</protein>
<comment type="caution">
    <text evidence="2">The sequence shown here is derived from an EMBL/GenBank/DDBJ whole genome shotgun (WGS) entry which is preliminary data.</text>
</comment>
<accession>A0A6A4TQ89</accession>
<organism evidence="2 3">
    <name type="scientific">Scophthalmus maximus</name>
    <name type="common">Turbot</name>
    <name type="synonym">Psetta maxima</name>
    <dbReference type="NCBI Taxonomy" id="52904"/>
    <lineage>
        <taxon>Eukaryota</taxon>
        <taxon>Metazoa</taxon>
        <taxon>Chordata</taxon>
        <taxon>Craniata</taxon>
        <taxon>Vertebrata</taxon>
        <taxon>Euteleostomi</taxon>
        <taxon>Actinopterygii</taxon>
        <taxon>Neopterygii</taxon>
        <taxon>Teleostei</taxon>
        <taxon>Neoteleostei</taxon>
        <taxon>Acanthomorphata</taxon>
        <taxon>Carangaria</taxon>
        <taxon>Pleuronectiformes</taxon>
        <taxon>Pleuronectoidei</taxon>
        <taxon>Scophthalmidae</taxon>
        <taxon>Scophthalmus</taxon>
    </lineage>
</organism>